<evidence type="ECO:0000313" key="10">
    <source>
        <dbReference type="EMBL" id="KFB48254.1"/>
    </source>
</evidence>
<dbReference type="GO" id="GO:0005634">
    <property type="term" value="C:nucleus"/>
    <property type="evidence" value="ECO:0007669"/>
    <property type="project" value="UniProtKB-SubCell"/>
</dbReference>
<name>A0A084WDG0_ANOSI</name>
<reference evidence="11" key="2">
    <citation type="submission" date="2020-05" db="UniProtKB">
        <authorList>
            <consortium name="EnsemblMetazoa"/>
        </authorList>
    </citation>
    <scope>IDENTIFICATION</scope>
</reference>
<keyword evidence="7" id="KW-0819">tRNA processing</keyword>
<feature type="region of interest" description="Disordered" evidence="9">
    <location>
        <begin position="232"/>
        <end position="252"/>
    </location>
</feature>
<dbReference type="OrthoDB" id="166907at2759"/>
<dbReference type="GO" id="GO:0000049">
    <property type="term" value="F:tRNA binding"/>
    <property type="evidence" value="ECO:0007669"/>
    <property type="project" value="TreeGrafter"/>
</dbReference>
<evidence type="ECO:0000256" key="3">
    <source>
        <dbReference type="ARBA" id="ARBA00005043"/>
    </source>
</evidence>
<dbReference type="EnsemblMetazoa" id="ASIC016377-RA">
    <property type="protein sequence ID" value="ASIC016377-PA"/>
    <property type="gene ID" value="ASIC016377"/>
</dbReference>
<dbReference type="GO" id="GO:0005829">
    <property type="term" value="C:cytosol"/>
    <property type="evidence" value="ECO:0007669"/>
    <property type="project" value="TreeGrafter"/>
</dbReference>
<dbReference type="GO" id="GO:0033588">
    <property type="term" value="C:elongator holoenzyme complex"/>
    <property type="evidence" value="ECO:0007669"/>
    <property type="project" value="InterPro"/>
</dbReference>
<dbReference type="Proteomes" id="UP000030765">
    <property type="component" value="Unassembled WGS sequence"/>
</dbReference>
<comment type="similarity">
    <text evidence="4">Belongs to the ELP5 family.</text>
</comment>
<comment type="pathway">
    <text evidence="3">tRNA modification; 5-methoxycarbonylmethyl-2-thiouridine-tRNA biosynthesis.</text>
</comment>
<reference evidence="10 12" key="1">
    <citation type="journal article" date="2014" name="BMC Genomics">
        <title>Genome sequence of Anopheles sinensis provides insight into genetics basis of mosquito competence for malaria parasites.</title>
        <authorList>
            <person name="Zhou D."/>
            <person name="Zhang D."/>
            <person name="Ding G."/>
            <person name="Shi L."/>
            <person name="Hou Q."/>
            <person name="Ye Y."/>
            <person name="Xu Y."/>
            <person name="Zhou H."/>
            <person name="Xiong C."/>
            <person name="Li S."/>
            <person name="Yu J."/>
            <person name="Hong S."/>
            <person name="Yu X."/>
            <person name="Zou P."/>
            <person name="Chen C."/>
            <person name="Chang X."/>
            <person name="Wang W."/>
            <person name="Lv Y."/>
            <person name="Sun Y."/>
            <person name="Ma L."/>
            <person name="Shen B."/>
            <person name="Zhu C."/>
        </authorList>
    </citation>
    <scope>NUCLEOTIDE SEQUENCE [LARGE SCALE GENOMIC DNA]</scope>
</reference>
<dbReference type="OMA" id="DLLCYQS"/>
<dbReference type="STRING" id="74873.A0A084WDG0"/>
<evidence type="ECO:0000256" key="2">
    <source>
        <dbReference type="ARBA" id="ARBA00004496"/>
    </source>
</evidence>
<sequence>MSFNRRNNNKLGKASEPLSGLAFPQQKVIVVNDKIGLESQSKSIVQQWLQELPNGTKVEPCPVESLKESSPFLLASASKLERRFELRQIFGFVADCKRNAAVTHLCIWVSESKLKHSFLLPYLEHMADTVITFEDNEHVALLVKKSSGAVTNKYYQFGVPPSMKTIHVTEVARPTQAREGASDAAAVEPSPPNPASLGTFKIDLKEEEIKAKNALTLPFEFYKTTSEGGKILYHPDAEDDLDEEDPDDDLLI</sequence>
<evidence type="ECO:0000313" key="12">
    <source>
        <dbReference type="Proteomes" id="UP000030765"/>
    </source>
</evidence>
<dbReference type="UniPathway" id="UPA00988"/>
<evidence type="ECO:0000256" key="9">
    <source>
        <dbReference type="SAM" id="MobiDB-lite"/>
    </source>
</evidence>
<dbReference type="EMBL" id="KE525339">
    <property type="protein sequence ID" value="KFB48254.1"/>
    <property type="molecule type" value="Genomic_DNA"/>
</dbReference>
<feature type="compositionally biased region" description="Acidic residues" evidence="9">
    <location>
        <begin position="237"/>
        <end position="252"/>
    </location>
</feature>
<keyword evidence="6" id="KW-0963">Cytoplasm</keyword>
<organism evidence="10">
    <name type="scientific">Anopheles sinensis</name>
    <name type="common">Mosquito</name>
    <dbReference type="NCBI Taxonomy" id="74873"/>
    <lineage>
        <taxon>Eukaryota</taxon>
        <taxon>Metazoa</taxon>
        <taxon>Ecdysozoa</taxon>
        <taxon>Arthropoda</taxon>
        <taxon>Hexapoda</taxon>
        <taxon>Insecta</taxon>
        <taxon>Pterygota</taxon>
        <taxon>Neoptera</taxon>
        <taxon>Endopterygota</taxon>
        <taxon>Diptera</taxon>
        <taxon>Nematocera</taxon>
        <taxon>Culicoidea</taxon>
        <taxon>Culicidae</taxon>
        <taxon>Anophelinae</taxon>
        <taxon>Anopheles</taxon>
    </lineage>
</organism>
<evidence type="ECO:0000256" key="1">
    <source>
        <dbReference type="ARBA" id="ARBA00004123"/>
    </source>
</evidence>
<proteinExistence type="inferred from homology"/>
<dbReference type="GO" id="GO:0002098">
    <property type="term" value="P:tRNA wobble uridine modification"/>
    <property type="evidence" value="ECO:0007669"/>
    <property type="project" value="InterPro"/>
</dbReference>
<keyword evidence="12" id="KW-1185">Reference proteome</keyword>
<dbReference type="PANTHER" id="PTHR15641:SF1">
    <property type="entry name" value="ELONGATOR COMPLEX PROTEIN 5"/>
    <property type="match status" value="1"/>
</dbReference>
<accession>A0A084WDG0</accession>
<evidence type="ECO:0000256" key="8">
    <source>
        <dbReference type="ARBA" id="ARBA00023242"/>
    </source>
</evidence>
<evidence type="ECO:0000256" key="7">
    <source>
        <dbReference type="ARBA" id="ARBA00022694"/>
    </source>
</evidence>
<gene>
    <name evidence="10" type="ORF">ZHAS_00016377</name>
</gene>
<dbReference type="InterPro" id="IPR019519">
    <property type="entry name" value="Elp5"/>
</dbReference>
<dbReference type="AlphaFoldDB" id="A0A084WDG0"/>
<evidence type="ECO:0000256" key="6">
    <source>
        <dbReference type="ARBA" id="ARBA00022490"/>
    </source>
</evidence>
<dbReference type="EMBL" id="ATLV01022999">
    <property type="status" value="NOT_ANNOTATED_CDS"/>
    <property type="molecule type" value="Genomic_DNA"/>
</dbReference>
<dbReference type="VEuPathDB" id="VectorBase:ASIS004689"/>
<evidence type="ECO:0000256" key="5">
    <source>
        <dbReference type="ARBA" id="ARBA00020264"/>
    </source>
</evidence>
<protein>
    <recommendedName>
        <fullName evidence="5">Elongator complex protein 5</fullName>
    </recommendedName>
</protein>
<evidence type="ECO:0000256" key="4">
    <source>
        <dbReference type="ARBA" id="ARBA00009567"/>
    </source>
</evidence>
<dbReference type="VEuPathDB" id="VectorBase:ASIC016377"/>
<evidence type="ECO:0000313" key="11">
    <source>
        <dbReference type="EnsemblMetazoa" id="ASIC016377-PA"/>
    </source>
</evidence>
<dbReference type="PANTHER" id="PTHR15641">
    <property type="entry name" value="ELONGATOR COMPLEX PROTEIN 5"/>
    <property type="match status" value="1"/>
</dbReference>
<comment type="subcellular location">
    <subcellularLocation>
        <location evidence="2">Cytoplasm</location>
    </subcellularLocation>
    <subcellularLocation>
        <location evidence="1">Nucleus</location>
    </subcellularLocation>
</comment>
<keyword evidence="8" id="KW-0539">Nucleus</keyword>